<dbReference type="AlphaFoldDB" id="A0A5K1UPZ5"/>
<reference evidence="2 3" key="1">
    <citation type="submission" date="2016-05" db="EMBL/GenBank/DDBJ databases">
        <title>First whole genome sequencing of Entamoeba histolytica HM1:IMSS-clone-6.</title>
        <authorList>
            <person name="Mukherjee Avik.K."/>
            <person name="Izumyama S."/>
            <person name="Nakada-Tsukui K."/>
            <person name="Nozaki T."/>
        </authorList>
    </citation>
    <scope>NUCLEOTIDE SEQUENCE [LARGE SCALE GENOMIC DNA]</scope>
    <source>
        <strain evidence="2 3">HM1:IMSS clone 6</strain>
    </source>
</reference>
<organism evidence="2 3">
    <name type="scientific">Entamoeba histolytica</name>
    <dbReference type="NCBI Taxonomy" id="5759"/>
    <lineage>
        <taxon>Eukaryota</taxon>
        <taxon>Amoebozoa</taxon>
        <taxon>Evosea</taxon>
        <taxon>Archamoebae</taxon>
        <taxon>Mastigamoebida</taxon>
        <taxon>Entamoebidae</taxon>
        <taxon>Entamoeba</taxon>
    </lineage>
</organism>
<accession>A0A5K1UPZ5</accession>
<feature type="domain" description="Calcineurin-like phosphoesterase" evidence="1">
    <location>
        <begin position="9"/>
        <end position="178"/>
    </location>
</feature>
<dbReference type="GO" id="GO:0016787">
    <property type="term" value="F:hydrolase activity"/>
    <property type="evidence" value="ECO:0007669"/>
    <property type="project" value="InterPro"/>
</dbReference>
<evidence type="ECO:0000259" key="1">
    <source>
        <dbReference type="Pfam" id="PF00149"/>
    </source>
</evidence>
<dbReference type="CDD" id="cd07379">
    <property type="entry name" value="MPP_239FB"/>
    <property type="match status" value="1"/>
</dbReference>
<dbReference type="Pfam" id="PF00149">
    <property type="entry name" value="Metallophos"/>
    <property type="match status" value="1"/>
</dbReference>
<evidence type="ECO:0000313" key="3">
    <source>
        <dbReference type="Proteomes" id="UP000078387"/>
    </source>
</evidence>
<dbReference type="InterPro" id="IPR051693">
    <property type="entry name" value="UPF0046_metallophosphoest"/>
</dbReference>
<dbReference type="SUPFAM" id="SSF56300">
    <property type="entry name" value="Metallo-dependent phosphatases"/>
    <property type="match status" value="1"/>
</dbReference>
<dbReference type="VEuPathDB" id="AmoebaDB:EHI_152640"/>
<dbReference type="InterPro" id="IPR004843">
    <property type="entry name" value="Calcineurin-like_PHP"/>
</dbReference>
<dbReference type="Proteomes" id="UP000078387">
    <property type="component" value="Unassembled WGS sequence"/>
</dbReference>
<dbReference type="EMBL" id="BDEQ01000001">
    <property type="protein sequence ID" value="GAT91517.1"/>
    <property type="molecule type" value="Genomic_DNA"/>
</dbReference>
<dbReference type="Gene3D" id="3.60.21.10">
    <property type="match status" value="1"/>
</dbReference>
<comment type="caution">
    <text evidence="2">The sequence shown here is derived from an EMBL/GenBank/DDBJ whole genome shotgun (WGS) entry which is preliminary data.</text>
</comment>
<protein>
    <submittedName>
        <fullName evidence="2">Ser Thr protein phosphatase family protein</fullName>
    </submittedName>
</protein>
<dbReference type="OMA" id="GIKFANC"/>
<dbReference type="PANTHER" id="PTHR12905">
    <property type="entry name" value="METALLOPHOSPHOESTERASE"/>
    <property type="match status" value="1"/>
</dbReference>
<proteinExistence type="predicted"/>
<dbReference type="InterPro" id="IPR029052">
    <property type="entry name" value="Metallo-depent_PP-like"/>
</dbReference>
<dbReference type="VEuPathDB" id="AmoebaDB:EHI8A_153660"/>
<evidence type="ECO:0000313" key="2">
    <source>
        <dbReference type="EMBL" id="GAT91517.1"/>
    </source>
</evidence>
<dbReference type="VEuPathDB" id="AmoebaDB:EHI5A_000540"/>
<dbReference type="PANTHER" id="PTHR12905:SF0">
    <property type="entry name" value="CALCINEURIN-LIKE PHOSPHOESTERASE DOMAIN-CONTAINING PROTEIN"/>
    <property type="match status" value="1"/>
</dbReference>
<dbReference type="VEuPathDB" id="AmoebaDB:KM1_225050"/>
<dbReference type="VEuPathDB" id="AmoebaDB:EHI7A_136840"/>
<sequence length="250" mass="28782">MIPSQPSHFTVISDVHNTHLSLSLNKTDYLLICGDITNRGNKDNLKSFGKWLKNQPAKNIIMVLGNHEREDYIKHSFVMKSFQSIPNLNILNGLQIINGFQFFGQSFPFKPVNTKLLSINPDKPLITLSHEPPYGILDYGIYRRKIINDSFYHAGNKVVRKFIDEVQPQVHCFGHCHSSHGVSLFGKTLCVNSSLTDDEGQPFKKPICLIYKNKEFKLLDKSKYISFHSFLKQIKIDPFEFIVSKNEYFN</sequence>
<name>A0A5K1UPZ5_ENTHI</name>
<gene>
    <name evidence="2" type="ORF">CL6EHI_152640</name>
</gene>